<accession>A0A6J5YNI8</accession>
<sequence>MLDTPVGTVQSQFPVEVNDSTVYAPLVEEVGAQAAALATLESATWLGSPTKSVRTNTHEIVDGKDC</sequence>
<proteinExistence type="predicted"/>
<protein>
    <submittedName>
        <fullName evidence="1">Unannotated protein</fullName>
    </submittedName>
</protein>
<name>A0A6J5YNI8_9ZZZZ</name>
<reference evidence="1" key="1">
    <citation type="submission" date="2020-05" db="EMBL/GenBank/DDBJ databases">
        <authorList>
            <person name="Chiriac C."/>
            <person name="Salcher M."/>
            <person name="Ghai R."/>
            <person name="Kavagutti S V."/>
        </authorList>
    </citation>
    <scope>NUCLEOTIDE SEQUENCE</scope>
</reference>
<gene>
    <name evidence="1" type="ORF">UFOPK3820_00225</name>
</gene>
<dbReference type="EMBL" id="CAESAB010000005">
    <property type="protein sequence ID" value="CAB4331654.1"/>
    <property type="molecule type" value="Genomic_DNA"/>
</dbReference>
<organism evidence="1">
    <name type="scientific">freshwater metagenome</name>
    <dbReference type="NCBI Taxonomy" id="449393"/>
    <lineage>
        <taxon>unclassified sequences</taxon>
        <taxon>metagenomes</taxon>
        <taxon>ecological metagenomes</taxon>
    </lineage>
</organism>
<evidence type="ECO:0000313" key="1">
    <source>
        <dbReference type="EMBL" id="CAB4331654.1"/>
    </source>
</evidence>
<dbReference type="AlphaFoldDB" id="A0A6J5YNI8"/>